<dbReference type="Proteomes" id="UP001276840">
    <property type="component" value="Unassembled WGS sequence"/>
</dbReference>
<evidence type="ECO:0000313" key="1">
    <source>
        <dbReference type="EMBL" id="MDX8524164.1"/>
    </source>
</evidence>
<sequence length="52" mass="5671">MASVHQIDDRRIAAFTVFHRFLDKAELIDIFCQVPIAASGDPRIGTASDAPS</sequence>
<protein>
    <submittedName>
        <fullName evidence="1">Uncharacterized protein</fullName>
    </submittedName>
</protein>
<proteinExistence type="predicted"/>
<dbReference type="RefSeq" id="WP_320231902.1">
    <property type="nucleotide sequence ID" value="NZ_JAVIJF010000004.1"/>
</dbReference>
<comment type="caution">
    <text evidence="1">The sequence shown here is derived from an EMBL/GenBank/DDBJ whole genome shotgun (WGS) entry which is preliminary data.</text>
</comment>
<evidence type="ECO:0000313" key="2">
    <source>
        <dbReference type="Proteomes" id="UP001276840"/>
    </source>
</evidence>
<dbReference type="EMBL" id="JAVIJF010000004">
    <property type="protein sequence ID" value="MDX8524164.1"/>
    <property type="molecule type" value="Genomic_DNA"/>
</dbReference>
<accession>A0ABU4ZFN0</accession>
<name>A0ABU4ZFN0_9HYPH</name>
<gene>
    <name evidence="1" type="ORF">RFM68_06580</name>
</gene>
<reference evidence="1 2" key="1">
    <citation type="submission" date="2023-08" db="EMBL/GenBank/DDBJ databases">
        <title>Implementing the SeqCode for naming new Mesorhizobium species isolated from Vachellia karroo root nodules.</title>
        <authorList>
            <person name="Van Lill M."/>
        </authorList>
    </citation>
    <scope>NUCLEOTIDE SEQUENCE [LARGE SCALE GENOMIC DNA]</scope>
    <source>
        <strain evidence="1 2">MSK 1335</strain>
    </source>
</reference>
<keyword evidence="2" id="KW-1185">Reference proteome</keyword>
<organism evidence="1 2">
    <name type="scientific">Mesorhizobium montanum</name>
    <dbReference type="NCBI Taxonomy" id="3072323"/>
    <lineage>
        <taxon>Bacteria</taxon>
        <taxon>Pseudomonadati</taxon>
        <taxon>Pseudomonadota</taxon>
        <taxon>Alphaproteobacteria</taxon>
        <taxon>Hyphomicrobiales</taxon>
        <taxon>Phyllobacteriaceae</taxon>
        <taxon>Mesorhizobium</taxon>
    </lineage>
</organism>